<name>A0A3B1E7H2_9ZZZZ</name>
<dbReference type="AlphaFoldDB" id="A0A3B1E7H2"/>
<proteinExistence type="predicted"/>
<gene>
    <name evidence="1" type="ORF">MNB_ARC-1_537</name>
</gene>
<accession>A0A3B1E7H2</accession>
<evidence type="ECO:0000313" key="1">
    <source>
        <dbReference type="EMBL" id="VAY87912.1"/>
    </source>
</evidence>
<dbReference type="EMBL" id="UOYO01000038">
    <property type="protein sequence ID" value="VAY87912.1"/>
    <property type="molecule type" value="Genomic_DNA"/>
</dbReference>
<organism evidence="1">
    <name type="scientific">hydrothermal vent metagenome</name>
    <dbReference type="NCBI Taxonomy" id="652676"/>
    <lineage>
        <taxon>unclassified sequences</taxon>
        <taxon>metagenomes</taxon>
        <taxon>ecological metagenomes</taxon>
    </lineage>
</organism>
<protein>
    <recommendedName>
        <fullName evidence="2">Glucose-1-phosphate thymidylyltransferase</fullName>
    </recommendedName>
</protein>
<sequence length="57" mass="6666">MISIDKEYLRNNKLKAELLGRGFAWFDTGTLQKLIKTLIVGIDKTSERYLMKYRVSV</sequence>
<evidence type="ECO:0008006" key="2">
    <source>
        <dbReference type="Google" id="ProtNLM"/>
    </source>
</evidence>
<reference evidence="1" key="1">
    <citation type="submission" date="2018-10" db="EMBL/GenBank/DDBJ databases">
        <authorList>
            <person name="Aoki K."/>
        </authorList>
    </citation>
    <scope>NUCLEOTIDE SEQUENCE</scope>
</reference>